<name>A0ABQ2R3E2_9ACTN</name>
<dbReference type="Gene3D" id="3.40.50.1820">
    <property type="entry name" value="alpha/beta hydrolase"/>
    <property type="match status" value="1"/>
</dbReference>
<sequence length="268" mass="29226">MTDLDEPVIVRRARPAGDPAEHRPVRVLLMHGLASSGTSWERFVRLASGDCELWVAELPWRGGGVPGWAERDDVGRWAAEAMARVPGGADVVVAHSFGANTLLAHLAATADLPRAVVLVSPFYRPSADDFDWAAIDYYLNEFHRILADGIRVRSGGRLEPRLQTDMALKVRERVGPYGWVRFFDTYLRTPHLPLAGIDVPCLVVAGETDFAAFPADAIALAGALPDARAHVVAGCGHFVMAERAEEFAALVDGFLRDILHDRALESLT</sequence>
<evidence type="ECO:0000259" key="1">
    <source>
        <dbReference type="Pfam" id="PF12697"/>
    </source>
</evidence>
<dbReference type="PANTHER" id="PTHR43194">
    <property type="entry name" value="HYDROLASE ALPHA/BETA FOLD FAMILY"/>
    <property type="match status" value="1"/>
</dbReference>
<dbReference type="InterPro" id="IPR050228">
    <property type="entry name" value="Carboxylesterase_BioH"/>
</dbReference>
<dbReference type="Proteomes" id="UP000611554">
    <property type="component" value="Unassembled WGS sequence"/>
</dbReference>
<comment type="caution">
    <text evidence="2">The sequence shown here is derived from an EMBL/GenBank/DDBJ whole genome shotgun (WGS) entry which is preliminary data.</text>
</comment>
<protein>
    <recommendedName>
        <fullName evidence="1">AB hydrolase-1 domain-containing protein</fullName>
    </recommendedName>
</protein>
<dbReference type="InterPro" id="IPR029058">
    <property type="entry name" value="AB_hydrolase_fold"/>
</dbReference>
<feature type="domain" description="AB hydrolase-1" evidence="1">
    <location>
        <begin position="27"/>
        <end position="249"/>
    </location>
</feature>
<dbReference type="SUPFAM" id="SSF53474">
    <property type="entry name" value="alpha/beta-Hydrolases"/>
    <property type="match status" value="1"/>
</dbReference>
<dbReference type="InterPro" id="IPR000073">
    <property type="entry name" value="AB_hydrolase_1"/>
</dbReference>
<dbReference type="PANTHER" id="PTHR43194:SF2">
    <property type="entry name" value="PEROXISOMAL MEMBRANE PROTEIN LPX1"/>
    <property type="match status" value="1"/>
</dbReference>
<gene>
    <name evidence="2" type="ORF">GCM10010140_40690</name>
</gene>
<reference evidence="3" key="1">
    <citation type="journal article" date="2019" name="Int. J. Syst. Evol. Microbiol.">
        <title>The Global Catalogue of Microorganisms (GCM) 10K type strain sequencing project: providing services to taxonomists for standard genome sequencing and annotation.</title>
        <authorList>
            <consortium name="The Broad Institute Genomics Platform"/>
            <consortium name="The Broad Institute Genome Sequencing Center for Infectious Disease"/>
            <person name="Wu L."/>
            <person name="Ma J."/>
        </authorList>
    </citation>
    <scope>NUCLEOTIDE SEQUENCE [LARGE SCALE GENOMIC DNA]</scope>
    <source>
        <strain evidence="3">JCM 3115</strain>
    </source>
</reference>
<proteinExistence type="predicted"/>
<evidence type="ECO:0000313" key="3">
    <source>
        <dbReference type="Proteomes" id="UP000611554"/>
    </source>
</evidence>
<organism evidence="2 3">
    <name type="scientific">Streptosporangium pseudovulgare</name>
    <dbReference type="NCBI Taxonomy" id="35765"/>
    <lineage>
        <taxon>Bacteria</taxon>
        <taxon>Bacillati</taxon>
        <taxon>Actinomycetota</taxon>
        <taxon>Actinomycetes</taxon>
        <taxon>Streptosporangiales</taxon>
        <taxon>Streptosporangiaceae</taxon>
        <taxon>Streptosporangium</taxon>
    </lineage>
</organism>
<keyword evidence="3" id="KW-1185">Reference proteome</keyword>
<dbReference type="RefSeq" id="WP_189248052.1">
    <property type="nucleotide sequence ID" value="NZ_BMQJ01000010.1"/>
</dbReference>
<dbReference type="Pfam" id="PF12697">
    <property type="entry name" value="Abhydrolase_6"/>
    <property type="match status" value="1"/>
</dbReference>
<evidence type="ECO:0000313" key="2">
    <source>
        <dbReference type="EMBL" id="GGQ06423.1"/>
    </source>
</evidence>
<accession>A0ABQ2R3E2</accession>
<dbReference type="EMBL" id="BMQJ01000010">
    <property type="protein sequence ID" value="GGQ06423.1"/>
    <property type="molecule type" value="Genomic_DNA"/>
</dbReference>